<dbReference type="GO" id="GO:0005762">
    <property type="term" value="C:mitochondrial large ribosomal subunit"/>
    <property type="evidence" value="ECO:0007669"/>
    <property type="project" value="TreeGrafter"/>
</dbReference>
<dbReference type="Gene3D" id="2.30.30.790">
    <property type="match status" value="1"/>
</dbReference>
<sequence>MATPIRPLGSLKQALRQCRAERERSRSYATAPLRPITHQPDLVLPPVKYPSLEPRPINPPSSGFRPSQAIKQNRFEESMRKIPSIPPPRSTVKACPDPIAAVTQAQLAVLDPTGARTRLFADSNAERVQPGDILHVRLKSGDPVSGVCLVIRKRNSPIDTSILLRNQLTRVAVEVWFKVYSPNVEGIEIVQRKAKRARRAKLYYMRNPKHDVGSVENIVRQYLRNKAGGGVGSKDVKGRDANSGRRKVSGKKKR</sequence>
<feature type="compositionally biased region" description="Basic and acidic residues" evidence="4">
    <location>
        <begin position="234"/>
        <end position="243"/>
    </location>
</feature>
<organism evidence="5 6">
    <name type="scientific">Ramularia collo-cygni</name>
    <dbReference type="NCBI Taxonomy" id="112498"/>
    <lineage>
        <taxon>Eukaryota</taxon>
        <taxon>Fungi</taxon>
        <taxon>Dikarya</taxon>
        <taxon>Ascomycota</taxon>
        <taxon>Pezizomycotina</taxon>
        <taxon>Dothideomycetes</taxon>
        <taxon>Dothideomycetidae</taxon>
        <taxon>Mycosphaerellales</taxon>
        <taxon>Mycosphaerellaceae</taxon>
        <taxon>Ramularia</taxon>
    </lineage>
</organism>
<keyword evidence="6" id="KW-1185">Reference proteome</keyword>
<accession>A0A2D3V3K6</accession>
<keyword evidence="3" id="KW-0687">Ribonucleoprotein</keyword>
<dbReference type="EMBL" id="FJUY01000011">
    <property type="protein sequence ID" value="CZT21275.1"/>
    <property type="molecule type" value="Genomic_DNA"/>
</dbReference>
<feature type="compositionally biased region" description="Basic residues" evidence="4">
    <location>
        <begin position="244"/>
        <end position="254"/>
    </location>
</feature>
<evidence type="ECO:0000256" key="3">
    <source>
        <dbReference type="ARBA" id="ARBA00023274"/>
    </source>
</evidence>
<dbReference type="GO" id="GO:0006412">
    <property type="term" value="P:translation"/>
    <property type="evidence" value="ECO:0007669"/>
    <property type="project" value="InterPro"/>
</dbReference>
<dbReference type="InterPro" id="IPR008991">
    <property type="entry name" value="Translation_prot_SH3-like_sf"/>
</dbReference>
<dbReference type="PANTHER" id="PTHR15680">
    <property type="entry name" value="RIBOSOMAL PROTEIN L19"/>
    <property type="match status" value="1"/>
</dbReference>
<comment type="similarity">
    <text evidence="1">Belongs to the bacterial ribosomal protein bL19 family.</text>
</comment>
<dbReference type="SUPFAM" id="SSF50104">
    <property type="entry name" value="Translation proteins SH3-like domain"/>
    <property type="match status" value="1"/>
</dbReference>
<evidence type="ECO:0000256" key="2">
    <source>
        <dbReference type="ARBA" id="ARBA00022980"/>
    </source>
</evidence>
<evidence type="ECO:0000313" key="6">
    <source>
        <dbReference type="Proteomes" id="UP000225277"/>
    </source>
</evidence>
<dbReference type="AlphaFoldDB" id="A0A2D3V3K6"/>
<dbReference type="InterPro" id="IPR038657">
    <property type="entry name" value="Ribosomal_bL19_sf"/>
</dbReference>
<dbReference type="FunFam" id="2.30.30.790:FF:000007">
    <property type="entry name" value="Mitochondrial ribosomal protein, putative"/>
    <property type="match status" value="1"/>
</dbReference>
<dbReference type="InterPro" id="IPR001857">
    <property type="entry name" value="Ribosomal_bL19"/>
</dbReference>
<keyword evidence="2 5" id="KW-0689">Ribosomal protein</keyword>
<feature type="region of interest" description="Disordered" evidence="4">
    <location>
        <begin position="1"/>
        <end position="67"/>
    </location>
</feature>
<protein>
    <submittedName>
        <fullName evidence="5">Related to ribosomal protein L19, mitochondrial</fullName>
    </submittedName>
</protein>
<dbReference type="Proteomes" id="UP000225277">
    <property type="component" value="Unassembled WGS sequence"/>
</dbReference>
<reference evidence="5 6" key="1">
    <citation type="submission" date="2016-03" db="EMBL/GenBank/DDBJ databases">
        <authorList>
            <person name="Ploux O."/>
        </authorList>
    </citation>
    <scope>NUCLEOTIDE SEQUENCE [LARGE SCALE GENOMIC DNA]</scope>
    <source>
        <strain evidence="5 6">URUG2</strain>
    </source>
</reference>
<dbReference type="Pfam" id="PF01245">
    <property type="entry name" value="Ribosomal_L19"/>
    <property type="match status" value="1"/>
</dbReference>
<dbReference type="PANTHER" id="PTHR15680:SF9">
    <property type="entry name" value="LARGE RIBOSOMAL SUBUNIT PROTEIN BL19M"/>
    <property type="match status" value="1"/>
</dbReference>
<evidence type="ECO:0000256" key="4">
    <source>
        <dbReference type="SAM" id="MobiDB-lite"/>
    </source>
</evidence>
<dbReference type="RefSeq" id="XP_023628164.1">
    <property type="nucleotide sequence ID" value="XM_023772396.1"/>
</dbReference>
<feature type="region of interest" description="Disordered" evidence="4">
    <location>
        <begin position="227"/>
        <end position="254"/>
    </location>
</feature>
<dbReference type="GeneID" id="35602258"/>
<evidence type="ECO:0000256" key="1">
    <source>
        <dbReference type="ARBA" id="ARBA00005781"/>
    </source>
</evidence>
<proteinExistence type="inferred from homology"/>
<name>A0A2D3V3K6_9PEZI</name>
<dbReference type="OrthoDB" id="432645at2759"/>
<dbReference type="STRING" id="112498.A0A2D3V3K6"/>
<dbReference type="GO" id="GO:0003735">
    <property type="term" value="F:structural constituent of ribosome"/>
    <property type="evidence" value="ECO:0007669"/>
    <property type="project" value="InterPro"/>
</dbReference>
<evidence type="ECO:0000313" key="5">
    <source>
        <dbReference type="EMBL" id="CZT21275.1"/>
    </source>
</evidence>
<gene>
    <name evidence="5" type="ORF">RCC_07138</name>
</gene>